<dbReference type="AlphaFoldDB" id="A0AAV7K1F8"/>
<dbReference type="EMBL" id="JAKMXF010000222">
    <property type="protein sequence ID" value="KAI6654424.1"/>
    <property type="molecule type" value="Genomic_DNA"/>
</dbReference>
<reference evidence="1 2" key="1">
    <citation type="journal article" date="2023" name="BMC Biol.">
        <title>The compact genome of the sponge Oopsacas minuta (Hexactinellida) is lacking key metazoan core genes.</title>
        <authorList>
            <person name="Santini S."/>
            <person name="Schenkelaars Q."/>
            <person name="Jourda C."/>
            <person name="Duchesne M."/>
            <person name="Belahbib H."/>
            <person name="Rocher C."/>
            <person name="Selva M."/>
            <person name="Riesgo A."/>
            <person name="Vervoort M."/>
            <person name="Leys S.P."/>
            <person name="Kodjabachian L."/>
            <person name="Le Bivic A."/>
            <person name="Borchiellini C."/>
            <person name="Claverie J.M."/>
            <person name="Renard E."/>
        </authorList>
    </citation>
    <scope>NUCLEOTIDE SEQUENCE [LARGE SCALE GENOMIC DNA]</scope>
    <source>
        <strain evidence="1">SPO-2</strain>
    </source>
</reference>
<evidence type="ECO:0000313" key="1">
    <source>
        <dbReference type="EMBL" id="KAI6654424.1"/>
    </source>
</evidence>
<accession>A0AAV7K1F8</accession>
<evidence type="ECO:0008006" key="3">
    <source>
        <dbReference type="Google" id="ProtNLM"/>
    </source>
</evidence>
<dbReference type="Proteomes" id="UP001165289">
    <property type="component" value="Unassembled WGS sequence"/>
</dbReference>
<name>A0AAV7K1F8_9METZ</name>
<sequence length="212" mass="24301">MLATSRSCPSRVLHQVVQKPDEVRHARLRTLHRDDIDELKVVYVCSKHFREDEVKTTHRVPKDKLSRDTRNRPKLMELYQLYYGEVSYYSTHPSVKRSRFFLENKDGKLLNKAVSLTLESGVSFHNGEHFPIPNVTLCDIRQLELVFSNISALSTACTTSKVIPNSSDNISHIASAESHIQPVIDNMYDSECGDDLIPYPEVSRLQSVHCQF</sequence>
<comment type="caution">
    <text evidence="1">The sequence shown here is derived from an EMBL/GenBank/DDBJ whole genome shotgun (WGS) entry which is preliminary data.</text>
</comment>
<organism evidence="1 2">
    <name type="scientific">Oopsacas minuta</name>
    <dbReference type="NCBI Taxonomy" id="111878"/>
    <lineage>
        <taxon>Eukaryota</taxon>
        <taxon>Metazoa</taxon>
        <taxon>Porifera</taxon>
        <taxon>Hexactinellida</taxon>
        <taxon>Hexasterophora</taxon>
        <taxon>Lyssacinosida</taxon>
        <taxon>Leucopsacidae</taxon>
        <taxon>Oopsacas</taxon>
    </lineage>
</organism>
<keyword evidence="2" id="KW-1185">Reference proteome</keyword>
<protein>
    <recommendedName>
        <fullName evidence="3">THAP-type domain-containing protein</fullName>
    </recommendedName>
</protein>
<proteinExistence type="predicted"/>
<gene>
    <name evidence="1" type="ORF">LOD99_820</name>
</gene>
<evidence type="ECO:0000313" key="2">
    <source>
        <dbReference type="Proteomes" id="UP001165289"/>
    </source>
</evidence>